<keyword evidence="3" id="KW-1185">Reference proteome</keyword>
<dbReference type="KEGG" id="red:roselon_03333"/>
<dbReference type="Proteomes" id="UP000019593">
    <property type="component" value="Chromosome"/>
</dbReference>
<dbReference type="Pfam" id="PF01722">
    <property type="entry name" value="BolA"/>
    <property type="match status" value="1"/>
</dbReference>
<dbReference type="InterPro" id="IPR036065">
    <property type="entry name" value="BolA-like_sf"/>
</dbReference>
<dbReference type="EMBL" id="CP004372">
    <property type="protein sequence ID" value="AHM05591.1"/>
    <property type="molecule type" value="Genomic_DNA"/>
</dbReference>
<dbReference type="PIRSF" id="PIRSF003113">
    <property type="entry name" value="BolA"/>
    <property type="match status" value="1"/>
</dbReference>
<evidence type="ECO:0000313" key="2">
    <source>
        <dbReference type="EMBL" id="AHM05591.1"/>
    </source>
</evidence>
<keyword evidence="2" id="KW-0132">Cell division</keyword>
<protein>
    <submittedName>
        <fullName evidence="2">Cell division protein BolA</fullName>
    </submittedName>
</protein>
<dbReference type="Gene3D" id="3.30.300.90">
    <property type="entry name" value="BolA-like"/>
    <property type="match status" value="1"/>
</dbReference>
<dbReference type="STRING" id="1294273.roselon_03333"/>
<gene>
    <name evidence="2" type="ORF">roselon_03333</name>
</gene>
<dbReference type="HOGENOM" id="CLU_109462_2_1_5"/>
<evidence type="ECO:0000313" key="3">
    <source>
        <dbReference type="Proteomes" id="UP000019593"/>
    </source>
</evidence>
<dbReference type="PANTHER" id="PTHR46230:SF7">
    <property type="entry name" value="BOLA-LIKE PROTEIN 1"/>
    <property type="match status" value="1"/>
</dbReference>
<keyword evidence="2" id="KW-0131">Cell cycle</keyword>
<reference evidence="2 3" key="1">
    <citation type="submission" date="2013-03" db="EMBL/GenBank/DDBJ databases">
        <authorList>
            <person name="Fiebig A."/>
            <person name="Goeker M."/>
            <person name="Klenk H.-P.P."/>
        </authorList>
    </citation>
    <scope>NUCLEOTIDE SEQUENCE [LARGE SCALE GENOMIC DNA]</scope>
    <source>
        <strain evidence="3">DSM 19469</strain>
    </source>
</reference>
<sequence>MGGKEKRREVDFVTRTEKIRSRLQEAFAPRVLDVVDESESHRGHAGYQEGGESHFRVRIESEKFAGLSRIAQHRAVHDALGKELVAEIHALALKISA</sequence>
<dbReference type="InterPro" id="IPR002634">
    <property type="entry name" value="BolA"/>
</dbReference>
<evidence type="ECO:0000256" key="1">
    <source>
        <dbReference type="RuleBase" id="RU003860"/>
    </source>
</evidence>
<dbReference type="SUPFAM" id="SSF82657">
    <property type="entry name" value="BolA-like"/>
    <property type="match status" value="1"/>
</dbReference>
<dbReference type="GO" id="GO:0016226">
    <property type="term" value="P:iron-sulfur cluster assembly"/>
    <property type="evidence" value="ECO:0007669"/>
    <property type="project" value="TreeGrafter"/>
</dbReference>
<dbReference type="eggNOG" id="COG0271">
    <property type="taxonomic scope" value="Bacteria"/>
</dbReference>
<organism evidence="2 3">
    <name type="scientific">Roseicyclus elongatus DSM 19469</name>
    <dbReference type="NCBI Taxonomy" id="1294273"/>
    <lineage>
        <taxon>Bacteria</taxon>
        <taxon>Pseudomonadati</taxon>
        <taxon>Pseudomonadota</taxon>
        <taxon>Alphaproteobacteria</taxon>
        <taxon>Rhodobacterales</taxon>
        <taxon>Roseobacteraceae</taxon>
        <taxon>Roseicyclus</taxon>
    </lineage>
</organism>
<name>W8S9C6_9RHOB</name>
<dbReference type="PATRIC" id="fig|1294273.3.peg.3291"/>
<dbReference type="AlphaFoldDB" id="W8S9C6"/>
<dbReference type="GO" id="GO:0051301">
    <property type="term" value="P:cell division"/>
    <property type="evidence" value="ECO:0007669"/>
    <property type="project" value="UniProtKB-KW"/>
</dbReference>
<accession>W8S9C6</accession>
<comment type="similarity">
    <text evidence="1">Belongs to the BolA/IbaG family.</text>
</comment>
<proteinExistence type="inferred from homology"/>
<dbReference type="PANTHER" id="PTHR46230">
    <property type="match status" value="1"/>
</dbReference>